<evidence type="ECO:0000313" key="1">
    <source>
        <dbReference type="EMBL" id="QOQ87844.1"/>
    </source>
</evidence>
<dbReference type="AlphaFoldDB" id="A0A7M1LIR6"/>
<dbReference type="EMBL" id="CP063078">
    <property type="protein sequence ID" value="QOQ87844.1"/>
    <property type="molecule type" value="Genomic_DNA"/>
</dbReference>
<reference evidence="1 2" key="1">
    <citation type="submission" date="2020-10" db="EMBL/GenBank/DDBJ databases">
        <title>Campylobacter and Helicobacter PacBio genomes.</title>
        <authorList>
            <person name="Lane C."/>
        </authorList>
    </citation>
    <scope>NUCLEOTIDE SEQUENCE [LARGE SCALE GENOMIC DNA]</scope>
    <source>
        <strain evidence="1 2">2016D-0077</strain>
    </source>
</reference>
<dbReference type="PANTHER" id="PTHR30383">
    <property type="entry name" value="THIOESTERASE 1/PROTEASE 1/LYSOPHOSPHOLIPASE L1"/>
    <property type="match status" value="1"/>
</dbReference>
<sequence>MKNSFTIFAIAILNLALFSYPLLLQAEQKYQVPLNISQNEIVKLSQKYTQFLKATKPVSKDEILNEKQNSQKEAEISRLLEEIKTLELSIYEDSLQTPTLSETLPEKKETSDINKTHKFEILDTNKSIKPKKYEIFDTNKSSVKFKILDENKTFKPKETENLEANITTQEFSQTTNDTNKTTLLDKKNKTALFIGDSLMQGVAFTLTNALQKDGFKVINLGQVSTGLTNKKFFNWQNRLEQELKNSDVDIVFVMLGANDPWSIKDSSGKYKSYGTSSWDEIYRLRIAEILTTAKDKELIWIGIPCMRKSDLNSKVSHLNTLYKSVVKSSNQTYVSSTDILCGDGNYNKILTINGKRVSVRANDGIHLTMNGSRLITNEVMKNLSYNKN</sequence>
<dbReference type="Pfam" id="PF04311">
    <property type="entry name" value="DUF459"/>
    <property type="match status" value="1"/>
</dbReference>
<dbReference type="OrthoDB" id="445620at2"/>
<dbReference type="InterPro" id="IPR036514">
    <property type="entry name" value="SGNH_hydro_sf"/>
</dbReference>
<protein>
    <submittedName>
        <fullName evidence="1">DUF459 domain-containing protein</fullName>
    </submittedName>
</protein>
<evidence type="ECO:0000313" key="2">
    <source>
        <dbReference type="Proteomes" id="UP000594749"/>
    </source>
</evidence>
<name>A0A7M1LIR6_9BACT</name>
<dbReference type="RefSeq" id="WP_025802295.1">
    <property type="nucleotide sequence ID" value="NZ_CP053842.1"/>
</dbReference>
<proteinExistence type="predicted"/>
<dbReference type="Proteomes" id="UP000594749">
    <property type="component" value="Chromosome"/>
</dbReference>
<accession>A0A7M1LIR6</accession>
<dbReference type="SUPFAM" id="SSF52266">
    <property type="entry name" value="SGNH hydrolase"/>
    <property type="match status" value="1"/>
</dbReference>
<dbReference type="InterPro" id="IPR051532">
    <property type="entry name" value="Ester_Hydrolysis_Enzymes"/>
</dbReference>
<dbReference type="InterPro" id="IPR007407">
    <property type="entry name" value="DUF459"/>
</dbReference>
<organism evidence="1 2">
    <name type="scientific">Campylobacter corcagiensis</name>
    <dbReference type="NCBI Taxonomy" id="1448857"/>
    <lineage>
        <taxon>Bacteria</taxon>
        <taxon>Pseudomonadati</taxon>
        <taxon>Campylobacterota</taxon>
        <taxon>Epsilonproteobacteria</taxon>
        <taxon>Campylobacterales</taxon>
        <taxon>Campylobacteraceae</taxon>
        <taxon>Campylobacter</taxon>
    </lineage>
</organism>
<dbReference type="Gene3D" id="3.40.50.1110">
    <property type="entry name" value="SGNH hydrolase"/>
    <property type="match status" value="1"/>
</dbReference>
<gene>
    <name evidence="1" type="ORF">IMC76_03315</name>
</gene>
<dbReference type="GO" id="GO:0004622">
    <property type="term" value="F:phosphatidylcholine lysophospholipase activity"/>
    <property type="evidence" value="ECO:0007669"/>
    <property type="project" value="TreeGrafter"/>
</dbReference>
<keyword evidence="2" id="KW-1185">Reference proteome</keyword>
<dbReference type="PANTHER" id="PTHR30383:SF24">
    <property type="entry name" value="THIOESTERASE 1_PROTEASE 1_LYSOPHOSPHOLIPASE L1"/>
    <property type="match status" value="1"/>
</dbReference>